<evidence type="ECO:0000256" key="1">
    <source>
        <dbReference type="SAM" id="MobiDB-lite"/>
    </source>
</evidence>
<proteinExistence type="predicted"/>
<feature type="region of interest" description="Disordered" evidence="1">
    <location>
        <begin position="168"/>
        <end position="210"/>
    </location>
</feature>
<evidence type="ECO:0000313" key="3">
    <source>
        <dbReference type="Proteomes" id="UP001396334"/>
    </source>
</evidence>
<protein>
    <submittedName>
        <fullName evidence="2">Uncharacterized protein</fullName>
    </submittedName>
</protein>
<dbReference type="Proteomes" id="UP001396334">
    <property type="component" value="Unassembled WGS sequence"/>
</dbReference>
<reference evidence="2 3" key="1">
    <citation type="journal article" date="2024" name="G3 (Bethesda)">
        <title>Genome assembly of Hibiscus sabdariffa L. provides insights into metabolisms of medicinal natural products.</title>
        <authorList>
            <person name="Kim T."/>
        </authorList>
    </citation>
    <scope>NUCLEOTIDE SEQUENCE [LARGE SCALE GENOMIC DNA]</scope>
    <source>
        <strain evidence="2">TK-2024</strain>
        <tissue evidence="2">Old leaves</tissue>
    </source>
</reference>
<feature type="region of interest" description="Disordered" evidence="1">
    <location>
        <begin position="1"/>
        <end position="67"/>
    </location>
</feature>
<sequence>MPAAWDAKASASYVDNTPGPCVDKGQQASKPSTEPVIHAAVRRHPSEQANGGRQPKQEAGAEEVGAEGEGQAIALTGQAASRRNKHLGRGTKVPWVLYGSQPGGRNQGLAERVGRMHSIELGLKHSMETLGHTEVKRSQGSVQRTPNRCKQGCQCTGRARQQERGASPVYLTPTPTRGRATWRITSKDGRGLAPQRAKNNAPAVQKQAGH</sequence>
<dbReference type="EMBL" id="JBBPBN010000014">
    <property type="protein sequence ID" value="KAK9024899.1"/>
    <property type="molecule type" value="Genomic_DNA"/>
</dbReference>
<gene>
    <name evidence="2" type="ORF">V6N11_064805</name>
</gene>
<name>A0ABR2SID7_9ROSI</name>
<comment type="caution">
    <text evidence="2">The sequence shown here is derived from an EMBL/GenBank/DDBJ whole genome shotgun (WGS) entry which is preliminary data.</text>
</comment>
<keyword evidence="3" id="KW-1185">Reference proteome</keyword>
<evidence type="ECO:0000313" key="2">
    <source>
        <dbReference type="EMBL" id="KAK9024899.1"/>
    </source>
</evidence>
<organism evidence="2 3">
    <name type="scientific">Hibiscus sabdariffa</name>
    <name type="common">roselle</name>
    <dbReference type="NCBI Taxonomy" id="183260"/>
    <lineage>
        <taxon>Eukaryota</taxon>
        <taxon>Viridiplantae</taxon>
        <taxon>Streptophyta</taxon>
        <taxon>Embryophyta</taxon>
        <taxon>Tracheophyta</taxon>
        <taxon>Spermatophyta</taxon>
        <taxon>Magnoliopsida</taxon>
        <taxon>eudicotyledons</taxon>
        <taxon>Gunneridae</taxon>
        <taxon>Pentapetalae</taxon>
        <taxon>rosids</taxon>
        <taxon>malvids</taxon>
        <taxon>Malvales</taxon>
        <taxon>Malvaceae</taxon>
        <taxon>Malvoideae</taxon>
        <taxon>Hibiscus</taxon>
    </lineage>
</organism>
<accession>A0ABR2SID7</accession>